<evidence type="ECO:0000313" key="2">
    <source>
        <dbReference type="Proteomes" id="UP001567538"/>
    </source>
</evidence>
<dbReference type="EMBL" id="JBEAFC010000003">
    <property type="protein sequence ID" value="KAL1564708.1"/>
    <property type="molecule type" value="Genomic_DNA"/>
</dbReference>
<comment type="caution">
    <text evidence="1">The sequence shown here is derived from an EMBL/GenBank/DDBJ whole genome shotgun (WGS) entry which is preliminary data.</text>
</comment>
<evidence type="ECO:0000313" key="1">
    <source>
        <dbReference type="EMBL" id="KAL1564708.1"/>
    </source>
</evidence>
<name>A0ABD1IA62_SALDI</name>
<protein>
    <submittedName>
        <fullName evidence="1">Uncharacterized protein</fullName>
    </submittedName>
</protein>
<keyword evidence="2" id="KW-1185">Reference proteome</keyword>
<proteinExistence type="predicted"/>
<dbReference type="AlphaFoldDB" id="A0ABD1IA62"/>
<gene>
    <name evidence="1" type="ORF">AAHA92_07016</name>
</gene>
<reference evidence="1 2" key="1">
    <citation type="submission" date="2024-06" db="EMBL/GenBank/DDBJ databases">
        <title>A chromosome level genome sequence of Diviner's sage (Salvia divinorum).</title>
        <authorList>
            <person name="Ford S.A."/>
            <person name="Ro D.-K."/>
            <person name="Ness R.W."/>
            <person name="Phillips M.A."/>
        </authorList>
    </citation>
    <scope>NUCLEOTIDE SEQUENCE [LARGE SCALE GENOMIC DNA]</scope>
    <source>
        <strain evidence="1">SAF-2024a</strain>
        <tissue evidence="1">Leaf</tissue>
    </source>
</reference>
<dbReference type="Proteomes" id="UP001567538">
    <property type="component" value="Unassembled WGS sequence"/>
</dbReference>
<sequence length="98" mass="11278">MQNLIALMDKAMGIVNFLSTLHLWWTTLLELAIPKIRLVAASWAKFRTSLAVYLLNFLKSTDDQLLVEPVCTLLDLMVFARLVRWKNCCAVLVYFKVC</sequence>
<accession>A0ABD1IA62</accession>
<organism evidence="1 2">
    <name type="scientific">Salvia divinorum</name>
    <name type="common">Maria pastora</name>
    <name type="synonym">Diviner's sage</name>
    <dbReference type="NCBI Taxonomy" id="28513"/>
    <lineage>
        <taxon>Eukaryota</taxon>
        <taxon>Viridiplantae</taxon>
        <taxon>Streptophyta</taxon>
        <taxon>Embryophyta</taxon>
        <taxon>Tracheophyta</taxon>
        <taxon>Spermatophyta</taxon>
        <taxon>Magnoliopsida</taxon>
        <taxon>eudicotyledons</taxon>
        <taxon>Gunneridae</taxon>
        <taxon>Pentapetalae</taxon>
        <taxon>asterids</taxon>
        <taxon>lamiids</taxon>
        <taxon>Lamiales</taxon>
        <taxon>Lamiaceae</taxon>
        <taxon>Nepetoideae</taxon>
        <taxon>Mentheae</taxon>
        <taxon>Salviinae</taxon>
        <taxon>Salvia</taxon>
        <taxon>Salvia subgen. Calosphace</taxon>
    </lineage>
</organism>